<keyword evidence="3" id="KW-1185">Reference proteome</keyword>
<feature type="compositionally biased region" description="Polar residues" evidence="1">
    <location>
        <begin position="1"/>
        <end position="14"/>
    </location>
</feature>
<comment type="caution">
    <text evidence="2">The sequence shown here is derived from an EMBL/GenBank/DDBJ whole genome shotgun (WGS) entry which is preliminary data.</text>
</comment>
<name>A0ABS3SJ49_9CELL</name>
<dbReference type="RefSeq" id="WP_208213587.1">
    <property type="nucleotide sequence ID" value="NZ_CP074404.1"/>
</dbReference>
<feature type="region of interest" description="Disordered" evidence="1">
    <location>
        <begin position="1"/>
        <end position="68"/>
    </location>
</feature>
<evidence type="ECO:0000313" key="2">
    <source>
        <dbReference type="EMBL" id="MBO3085779.1"/>
    </source>
</evidence>
<reference evidence="2 3" key="1">
    <citation type="submission" date="2021-03" db="EMBL/GenBank/DDBJ databases">
        <title>novel species in genus Cellulomonas.</title>
        <authorList>
            <person name="Zhang G."/>
        </authorList>
    </citation>
    <scope>NUCLEOTIDE SEQUENCE [LARGE SCALE GENOMIC DNA]</scope>
    <source>
        <strain evidence="3">zg-ZUI188</strain>
    </source>
</reference>
<sequence>MTSDEGSTPTNDDASSTEEPDTAYDASADPDADPGMLNPRTGAAAAADGSETDQDPDSDPNQLNPRGD</sequence>
<gene>
    <name evidence="2" type="ORF">J4035_14135</name>
</gene>
<protein>
    <submittedName>
        <fullName evidence="2">Uncharacterized protein</fullName>
    </submittedName>
</protein>
<accession>A0ABS3SJ49</accession>
<proteinExistence type="predicted"/>
<dbReference type="Proteomes" id="UP000678317">
    <property type="component" value="Unassembled WGS sequence"/>
</dbReference>
<organism evidence="2 3">
    <name type="scientific">Cellulomonas fengjieae</name>
    <dbReference type="NCBI Taxonomy" id="2819978"/>
    <lineage>
        <taxon>Bacteria</taxon>
        <taxon>Bacillati</taxon>
        <taxon>Actinomycetota</taxon>
        <taxon>Actinomycetes</taxon>
        <taxon>Micrococcales</taxon>
        <taxon>Cellulomonadaceae</taxon>
        <taxon>Cellulomonas</taxon>
    </lineage>
</organism>
<feature type="compositionally biased region" description="Polar residues" evidence="1">
    <location>
        <begin position="59"/>
        <end position="68"/>
    </location>
</feature>
<evidence type="ECO:0000313" key="3">
    <source>
        <dbReference type="Proteomes" id="UP000678317"/>
    </source>
</evidence>
<evidence type="ECO:0000256" key="1">
    <source>
        <dbReference type="SAM" id="MobiDB-lite"/>
    </source>
</evidence>
<feature type="compositionally biased region" description="Acidic residues" evidence="1">
    <location>
        <begin position="15"/>
        <end position="32"/>
    </location>
</feature>
<dbReference type="EMBL" id="JAGFBM010000008">
    <property type="protein sequence ID" value="MBO3085779.1"/>
    <property type="molecule type" value="Genomic_DNA"/>
</dbReference>